<dbReference type="PANTHER" id="PTHR30193:SF37">
    <property type="entry name" value="INNER MEMBRANE ABC TRANSPORTER PERMEASE PROTEIN YCJO"/>
    <property type="match status" value="1"/>
</dbReference>
<evidence type="ECO:0000259" key="9">
    <source>
        <dbReference type="PROSITE" id="PS50928"/>
    </source>
</evidence>
<dbReference type="AlphaFoldDB" id="A0A2V4N0S3"/>
<dbReference type="GO" id="GO:0005886">
    <property type="term" value="C:plasma membrane"/>
    <property type="evidence" value="ECO:0007669"/>
    <property type="project" value="UniProtKB-SubCell"/>
</dbReference>
<feature type="transmembrane region" description="Helical" evidence="7">
    <location>
        <begin position="143"/>
        <end position="164"/>
    </location>
</feature>
<evidence type="ECO:0000256" key="2">
    <source>
        <dbReference type="ARBA" id="ARBA00022448"/>
    </source>
</evidence>
<evidence type="ECO:0000313" key="11">
    <source>
        <dbReference type="Proteomes" id="UP000248039"/>
    </source>
</evidence>
<keyword evidence="4 7" id="KW-0812">Transmembrane</keyword>
<evidence type="ECO:0000256" key="7">
    <source>
        <dbReference type="RuleBase" id="RU363032"/>
    </source>
</evidence>
<evidence type="ECO:0000256" key="5">
    <source>
        <dbReference type="ARBA" id="ARBA00022989"/>
    </source>
</evidence>
<protein>
    <submittedName>
        <fullName evidence="10">ABC transporter permease</fullName>
    </submittedName>
</protein>
<dbReference type="PANTHER" id="PTHR30193">
    <property type="entry name" value="ABC TRANSPORTER PERMEASE PROTEIN"/>
    <property type="match status" value="1"/>
</dbReference>
<dbReference type="CDD" id="cd06261">
    <property type="entry name" value="TM_PBP2"/>
    <property type="match status" value="1"/>
</dbReference>
<comment type="similarity">
    <text evidence="7">Belongs to the binding-protein-dependent transport system permease family.</text>
</comment>
<feature type="transmembrane region" description="Helical" evidence="7">
    <location>
        <begin position="194"/>
        <end position="215"/>
    </location>
</feature>
<keyword evidence="3" id="KW-1003">Cell membrane</keyword>
<keyword evidence="5 7" id="KW-1133">Transmembrane helix</keyword>
<feature type="compositionally biased region" description="Low complexity" evidence="8">
    <location>
        <begin position="1"/>
        <end position="22"/>
    </location>
</feature>
<sequence length="333" mass="36458">MATSTTATGRAAGPRPAGTADPGPTPRRQRLRTLLYRLDSKGSPYLLVAPFFLVFAAFGLYPLLYTGWLSLHKVSLYNVNNSQWVGLQNYSDLFSGSLSRFFWNALGNTLTLGLLSTVPQLVMALGLAHLLNYKLRGRTFLRTALLAPYATSVAAATLVFALIFSPEGGMANWVLHLFGIGPLNWEAGHWSSQFAIALIVTWRWTGYNALIYLAAMQAVPGDLYEAAAIDGANRLRQFWHVTVPALRPTILFTAVVSTIGATQLFGEPFLFGGQSGHQGGADNQYETLGVLMYDQGFRHSMLGRASAIAWSMFALLLLLGLVNTLIARRLRRD</sequence>
<feature type="transmembrane region" description="Helical" evidence="7">
    <location>
        <begin position="110"/>
        <end position="131"/>
    </location>
</feature>
<dbReference type="InterPro" id="IPR000515">
    <property type="entry name" value="MetI-like"/>
</dbReference>
<feature type="transmembrane region" description="Helical" evidence="7">
    <location>
        <begin position="45"/>
        <end position="64"/>
    </location>
</feature>
<keyword evidence="6 7" id="KW-0472">Membrane</keyword>
<comment type="caution">
    <text evidence="10">The sequence shown here is derived from an EMBL/GenBank/DDBJ whole genome shotgun (WGS) entry which is preliminary data.</text>
</comment>
<accession>A0A2V4N0S3</accession>
<name>A0A2V4N0S3_9ACTN</name>
<dbReference type="GO" id="GO:0055085">
    <property type="term" value="P:transmembrane transport"/>
    <property type="evidence" value="ECO:0007669"/>
    <property type="project" value="InterPro"/>
</dbReference>
<dbReference type="PROSITE" id="PS50928">
    <property type="entry name" value="ABC_TM1"/>
    <property type="match status" value="1"/>
</dbReference>
<keyword evidence="2 7" id="KW-0813">Transport</keyword>
<dbReference type="OrthoDB" id="4319190at2"/>
<feature type="domain" description="ABC transmembrane type-1" evidence="9">
    <location>
        <begin position="106"/>
        <end position="323"/>
    </location>
</feature>
<evidence type="ECO:0000313" key="10">
    <source>
        <dbReference type="EMBL" id="PYC67413.1"/>
    </source>
</evidence>
<evidence type="ECO:0000256" key="1">
    <source>
        <dbReference type="ARBA" id="ARBA00004651"/>
    </source>
</evidence>
<dbReference type="Pfam" id="PF00528">
    <property type="entry name" value="BPD_transp_1"/>
    <property type="match status" value="1"/>
</dbReference>
<dbReference type="EMBL" id="PYBW01000151">
    <property type="protein sequence ID" value="PYC67413.1"/>
    <property type="molecule type" value="Genomic_DNA"/>
</dbReference>
<evidence type="ECO:0000256" key="8">
    <source>
        <dbReference type="SAM" id="MobiDB-lite"/>
    </source>
</evidence>
<organism evidence="10 11">
    <name type="scientific">Streptomyces tateyamensis</name>
    <dbReference type="NCBI Taxonomy" id="565073"/>
    <lineage>
        <taxon>Bacteria</taxon>
        <taxon>Bacillati</taxon>
        <taxon>Actinomycetota</taxon>
        <taxon>Actinomycetes</taxon>
        <taxon>Kitasatosporales</taxon>
        <taxon>Streptomycetaceae</taxon>
        <taxon>Streptomyces</taxon>
    </lineage>
</organism>
<keyword evidence="11" id="KW-1185">Reference proteome</keyword>
<dbReference type="RefSeq" id="WP_110673117.1">
    <property type="nucleotide sequence ID" value="NZ_PYBW01000151.1"/>
</dbReference>
<evidence type="ECO:0000256" key="6">
    <source>
        <dbReference type="ARBA" id="ARBA00023136"/>
    </source>
</evidence>
<feature type="region of interest" description="Disordered" evidence="8">
    <location>
        <begin position="1"/>
        <end position="27"/>
    </location>
</feature>
<dbReference type="Proteomes" id="UP000248039">
    <property type="component" value="Unassembled WGS sequence"/>
</dbReference>
<dbReference type="InterPro" id="IPR051393">
    <property type="entry name" value="ABC_transporter_permease"/>
</dbReference>
<gene>
    <name evidence="10" type="ORF">C7C46_30190</name>
</gene>
<reference evidence="10 11" key="1">
    <citation type="submission" date="2018-03" db="EMBL/GenBank/DDBJ databases">
        <title>Bioinformatic expansion and discovery of thiopeptide antibiotics.</title>
        <authorList>
            <person name="Schwalen C.J."/>
            <person name="Hudson G.A."/>
            <person name="Mitchell D.A."/>
        </authorList>
    </citation>
    <scope>NUCLEOTIDE SEQUENCE [LARGE SCALE GENOMIC DNA]</scope>
    <source>
        <strain evidence="10 11">ATCC 21389</strain>
    </source>
</reference>
<feature type="transmembrane region" description="Helical" evidence="7">
    <location>
        <begin position="307"/>
        <end position="327"/>
    </location>
</feature>
<evidence type="ECO:0000256" key="4">
    <source>
        <dbReference type="ARBA" id="ARBA00022692"/>
    </source>
</evidence>
<proteinExistence type="inferred from homology"/>
<dbReference type="Gene3D" id="1.10.3720.10">
    <property type="entry name" value="MetI-like"/>
    <property type="match status" value="1"/>
</dbReference>
<evidence type="ECO:0000256" key="3">
    <source>
        <dbReference type="ARBA" id="ARBA00022475"/>
    </source>
</evidence>
<comment type="subcellular location">
    <subcellularLocation>
        <location evidence="1 7">Cell membrane</location>
        <topology evidence="1 7">Multi-pass membrane protein</topology>
    </subcellularLocation>
</comment>
<dbReference type="SUPFAM" id="SSF161098">
    <property type="entry name" value="MetI-like"/>
    <property type="match status" value="1"/>
</dbReference>
<dbReference type="InterPro" id="IPR035906">
    <property type="entry name" value="MetI-like_sf"/>
</dbReference>